<evidence type="ECO:0000256" key="3">
    <source>
        <dbReference type="ARBA" id="ARBA00022603"/>
    </source>
</evidence>
<dbReference type="PANTHER" id="PTHR47036">
    <property type="entry name" value="COBALT-FACTOR III C(17)-METHYLTRANSFERASE-RELATED"/>
    <property type="match status" value="1"/>
</dbReference>
<protein>
    <submittedName>
        <fullName evidence="7">Cobalt-precorrin-3B C(17)-methyltransferase</fullName>
        <ecNumber evidence="7">2.1.1.-</ecNumber>
    </submittedName>
</protein>
<dbReference type="InterPro" id="IPR014776">
    <property type="entry name" value="4pyrrole_Mease_sub2"/>
</dbReference>
<dbReference type="EC" id="2.1.1.-" evidence="7"/>
<dbReference type="InterPro" id="IPR000878">
    <property type="entry name" value="4pyrrol_Mease"/>
</dbReference>
<evidence type="ECO:0000313" key="8">
    <source>
        <dbReference type="Proteomes" id="UP000269544"/>
    </source>
</evidence>
<organism evidence="7 8">
    <name type="scientific">Aedoeadaptatus ivorii</name>
    <dbReference type="NCBI Taxonomy" id="54006"/>
    <lineage>
        <taxon>Bacteria</taxon>
        <taxon>Bacillati</taxon>
        <taxon>Bacillota</taxon>
        <taxon>Tissierellia</taxon>
        <taxon>Tissierellales</taxon>
        <taxon>Peptoniphilaceae</taxon>
        <taxon>Aedoeadaptatus</taxon>
    </lineage>
</organism>
<evidence type="ECO:0000256" key="1">
    <source>
        <dbReference type="ARBA" id="ARBA00004953"/>
    </source>
</evidence>
<feature type="domain" description="Tetrapyrrole methylase" evidence="6">
    <location>
        <begin position="3"/>
        <end position="208"/>
    </location>
</feature>
<dbReference type="GO" id="GO:0008168">
    <property type="term" value="F:methyltransferase activity"/>
    <property type="evidence" value="ECO:0007669"/>
    <property type="project" value="UniProtKB-KW"/>
</dbReference>
<dbReference type="Proteomes" id="UP000269544">
    <property type="component" value="Chromosome"/>
</dbReference>
<keyword evidence="5" id="KW-0949">S-adenosyl-L-methionine</keyword>
<name>A0A448V141_9FIRM</name>
<keyword evidence="8" id="KW-1185">Reference proteome</keyword>
<reference evidence="7 8" key="1">
    <citation type="submission" date="2018-12" db="EMBL/GenBank/DDBJ databases">
        <authorList>
            <consortium name="Pathogen Informatics"/>
        </authorList>
    </citation>
    <scope>NUCLEOTIDE SEQUENCE [LARGE SCALE GENOMIC DNA]</scope>
    <source>
        <strain evidence="7 8">NCTC13079</strain>
    </source>
</reference>
<evidence type="ECO:0000256" key="2">
    <source>
        <dbReference type="ARBA" id="ARBA00022573"/>
    </source>
</evidence>
<dbReference type="InterPro" id="IPR051810">
    <property type="entry name" value="Precorrin_MeTrfase"/>
</dbReference>
<dbReference type="InterPro" id="IPR035996">
    <property type="entry name" value="4pyrrol_Methylase_sf"/>
</dbReference>
<keyword evidence="4 7" id="KW-0808">Transferase</keyword>
<keyword evidence="2" id="KW-0169">Cobalamin biosynthesis</keyword>
<evidence type="ECO:0000256" key="4">
    <source>
        <dbReference type="ARBA" id="ARBA00022679"/>
    </source>
</evidence>
<dbReference type="InterPro" id="IPR014777">
    <property type="entry name" value="4pyrrole_Mease_sub1"/>
</dbReference>
<dbReference type="SUPFAM" id="SSF53790">
    <property type="entry name" value="Tetrapyrrole methylase"/>
    <property type="match status" value="1"/>
</dbReference>
<dbReference type="UniPathway" id="UPA00148"/>
<dbReference type="PANTHER" id="PTHR47036:SF1">
    <property type="entry name" value="COBALT-FACTOR III C(17)-METHYLTRANSFERASE-RELATED"/>
    <property type="match status" value="1"/>
</dbReference>
<dbReference type="KEGG" id="piv:NCTC13079_00693"/>
<evidence type="ECO:0000259" key="6">
    <source>
        <dbReference type="Pfam" id="PF00590"/>
    </source>
</evidence>
<comment type="pathway">
    <text evidence="1">Cofactor biosynthesis; adenosylcobalamin biosynthesis.</text>
</comment>
<dbReference type="Gene3D" id="3.40.1010.10">
    <property type="entry name" value="Cobalt-precorrin-4 Transmethylase, Domain 1"/>
    <property type="match status" value="1"/>
</dbReference>
<dbReference type="CDD" id="cd11646">
    <property type="entry name" value="Precorrin_3B_C17_MT"/>
    <property type="match status" value="1"/>
</dbReference>
<dbReference type="RefSeq" id="WP_126465245.1">
    <property type="nucleotide sequence ID" value="NZ_LR134523.1"/>
</dbReference>
<dbReference type="GO" id="GO:0009236">
    <property type="term" value="P:cobalamin biosynthetic process"/>
    <property type="evidence" value="ECO:0007669"/>
    <property type="project" value="UniProtKB-UniPathway"/>
</dbReference>
<dbReference type="EMBL" id="LR134523">
    <property type="protein sequence ID" value="VEJ35449.1"/>
    <property type="molecule type" value="Genomic_DNA"/>
</dbReference>
<sequence length="242" mass="26144">MKKLYVIGIGPGGSALFTDRMRQALEESEVVVGYTPYLGYIRHLIENKTLLSTGMKSEIERCKMAVESASSGRTTAIVSTGDAGLYGMAGPILEIAAETDIEVEIIPGVSANFAAASRVGAPLMHDTATISLSDLMTPLSVIEKRIRYAAAADFVISLYNPRSKGRAGYLSHAFSIMKEEGYGPDRPVAVVKNAWREGEEIHISTMDAVDIESVDMNTIVIVGNCRTYIEGGKMITPRGYDL</sequence>
<dbReference type="NCBIfam" id="TIGR01466">
    <property type="entry name" value="cobJ_cbiH"/>
    <property type="match status" value="1"/>
</dbReference>
<accession>A0A448V141</accession>
<dbReference type="Gene3D" id="3.30.950.10">
    <property type="entry name" value="Methyltransferase, Cobalt-precorrin-4 Transmethylase, Domain 2"/>
    <property type="match status" value="1"/>
</dbReference>
<dbReference type="OrthoDB" id="9772960at2"/>
<evidence type="ECO:0000313" key="7">
    <source>
        <dbReference type="EMBL" id="VEJ35449.1"/>
    </source>
</evidence>
<dbReference type="AlphaFoldDB" id="A0A448V141"/>
<dbReference type="InterPro" id="IPR006363">
    <property type="entry name" value="Cbl_synth_CobJ/CibH_dom"/>
</dbReference>
<evidence type="ECO:0000256" key="5">
    <source>
        <dbReference type="ARBA" id="ARBA00022691"/>
    </source>
</evidence>
<dbReference type="Pfam" id="PF00590">
    <property type="entry name" value="TP_methylase"/>
    <property type="match status" value="1"/>
</dbReference>
<keyword evidence="3 7" id="KW-0489">Methyltransferase</keyword>
<gene>
    <name evidence="7" type="primary">cbiH</name>
    <name evidence="7" type="ORF">NCTC13079_00693</name>
</gene>
<dbReference type="GO" id="GO:0032259">
    <property type="term" value="P:methylation"/>
    <property type="evidence" value="ECO:0007669"/>
    <property type="project" value="UniProtKB-KW"/>
</dbReference>
<proteinExistence type="predicted"/>